<organism evidence="1 2">
    <name type="scientific">Gellertiella hungarica</name>
    <dbReference type="NCBI Taxonomy" id="1572859"/>
    <lineage>
        <taxon>Bacteria</taxon>
        <taxon>Pseudomonadati</taxon>
        <taxon>Pseudomonadota</taxon>
        <taxon>Alphaproteobacteria</taxon>
        <taxon>Hyphomicrobiales</taxon>
        <taxon>Rhizobiaceae</taxon>
        <taxon>Gellertiella</taxon>
    </lineage>
</organism>
<gene>
    <name evidence="1" type="ORF">GGR23_003171</name>
</gene>
<dbReference type="AlphaFoldDB" id="A0A7W6NLH8"/>
<comment type="caution">
    <text evidence="1">The sequence shown here is derived from an EMBL/GenBank/DDBJ whole genome shotgun (WGS) entry which is preliminary data.</text>
</comment>
<evidence type="ECO:0000313" key="1">
    <source>
        <dbReference type="EMBL" id="MBB4065963.1"/>
    </source>
</evidence>
<proteinExistence type="predicted"/>
<sequence length="109" mass="12117">MAHRAVHSMGECDEGVQRICWRKVSFLEKLRHVRFQAGCPFQNKMDRDLEAGVNIADMPLPLGKSLLLGIQQADIDQPSFQAVGQFVLDGGMGEEVRSIFISEESVIEG</sequence>
<keyword evidence="2" id="KW-1185">Reference proteome</keyword>
<evidence type="ECO:0000313" key="2">
    <source>
        <dbReference type="Proteomes" id="UP000528286"/>
    </source>
</evidence>
<name>A0A7W6NLH8_9HYPH</name>
<protein>
    <submittedName>
        <fullName evidence="1">Uncharacterized protein</fullName>
    </submittedName>
</protein>
<dbReference type="Proteomes" id="UP000528286">
    <property type="component" value="Unassembled WGS sequence"/>
</dbReference>
<accession>A0A7W6NLH8</accession>
<dbReference type="EMBL" id="JACIEZ010000006">
    <property type="protein sequence ID" value="MBB4065963.1"/>
    <property type="molecule type" value="Genomic_DNA"/>
</dbReference>
<reference evidence="1 2" key="1">
    <citation type="submission" date="2020-08" db="EMBL/GenBank/DDBJ databases">
        <title>Genomic Encyclopedia of Type Strains, Phase IV (KMG-IV): sequencing the most valuable type-strain genomes for metagenomic binning, comparative biology and taxonomic classification.</title>
        <authorList>
            <person name="Goeker M."/>
        </authorList>
    </citation>
    <scope>NUCLEOTIDE SEQUENCE [LARGE SCALE GENOMIC DNA]</scope>
    <source>
        <strain evidence="1 2">DSM 29853</strain>
    </source>
</reference>